<gene>
    <name evidence="2" type="ORF">B0H64DRAFT_122288</name>
</gene>
<evidence type="ECO:0000313" key="3">
    <source>
        <dbReference type="Proteomes" id="UP001278766"/>
    </source>
</evidence>
<keyword evidence="3" id="KW-1185">Reference proteome</keyword>
<accession>A0AAE0LTT3</accession>
<evidence type="ECO:0000313" key="2">
    <source>
        <dbReference type="EMBL" id="KAK3297303.1"/>
    </source>
</evidence>
<comment type="caution">
    <text evidence="2">The sequence shown here is derived from an EMBL/GenBank/DDBJ whole genome shotgun (WGS) entry which is preliminary data.</text>
</comment>
<feature type="compositionally biased region" description="Polar residues" evidence="1">
    <location>
        <begin position="132"/>
        <end position="143"/>
    </location>
</feature>
<dbReference type="AlphaFoldDB" id="A0AAE0LTT3"/>
<dbReference type="Proteomes" id="UP001278766">
    <property type="component" value="Unassembled WGS sequence"/>
</dbReference>
<feature type="compositionally biased region" description="Low complexity" evidence="1">
    <location>
        <begin position="109"/>
        <end position="120"/>
    </location>
</feature>
<proteinExistence type="predicted"/>
<name>A0AAE0LTT3_9PEZI</name>
<dbReference type="RefSeq" id="XP_062660817.1">
    <property type="nucleotide sequence ID" value="XM_062797975.1"/>
</dbReference>
<dbReference type="EMBL" id="JAUEPN010000003">
    <property type="protein sequence ID" value="KAK3297303.1"/>
    <property type="molecule type" value="Genomic_DNA"/>
</dbReference>
<feature type="region of interest" description="Disordered" evidence="1">
    <location>
        <begin position="1"/>
        <end position="30"/>
    </location>
</feature>
<organism evidence="2 3">
    <name type="scientific">Chaetomium fimeti</name>
    <dbReference type="NCBI Taxonomy" id="1854472"/>
    <lineage>
        <taxon>Eukaryota</taxon>
        <taxon>Fungi</taxon>
        <taxon>Dikarya</taxon>
        <taxon>Ascomycota</taxon>
        <taxon>Pezizomycotina</taxon>
        <taxon>Sordariomycetes</taxon>
        <taxon>Sordariomycetidae</taxon>
        <taxon>Sordariales</taxon>
        <taxon>Chaetomiaceae</taxon>
        <taxon>Chaetomium</taxon>
    </lineage>
</organism>
<reference evidence="2" key="1">
    <citation type="journal article" date="2023" name="Mol. Phylogenet. Evol.">
        <title>Genome-scale phylogeny and comparative genomics of the fungal order Sordariales.</title>
        <authorList>
            <person name="Hensen N."/>
            <person name="Bonometti L."/>
            <person name="Westerberg I."/>
            <person name="Brannstrom I.O."/>
            <person name="Guillou S."/>
            <person name="Cros-Aarteil S."/>
            <person name="Calhoun S."/>
            <person name="Haridas S."/>
            <person name="Kuo A."/>
            <person name="Mondo S."/>
            <person name="Pangilinan J."/>
            <person name="Riley R."/>
            <person name="LaButti K."/>
            <person name="Andreopoulos B."/>
            <person name="Lipzen A."/>
            <person name="Chen C."/>
            <person name="Yan M."/>
            <person name="Daum C."/>
            <person name="Ng V."/>
            <person name="Clum A."/>
            <person name="Steindorff A."/>
            <person name="Ohm R.A."/>
            <person name="Martin F."/>
            <person name="Silar P."/>
            <person name="Natvig D.O."/>
            <person name="Lalanne C."/>
            <person name="Gautier V."/>
            <person name="Ament-Velasquez S.L."/>
            <person name="Kruys A."/>
            <person name="Hutchinson M.I."/>
            <person name="Powell A.J."/>
            <person name="Barry K."/>
            <person name="Miller A.N."/>
            <person name="Grigoriev I.V."/>
            <person name="Debuchy R."/>
            <person name="Gladieux P."/>
            <person name="Hiltunen Thoren M."/>
            <person name="Johannesson H."/>
        </authorList>
    </citation>
    <scope>NUCLEOTIDE SEQUENCE</scope>
    <source>
        <strain evidence="2">CBS 168.71</strain>
    </source>
</reference>
<sequence>MQDLRAHLRHTRPVEREASVGSLDLELEEEDPLTELGWRIYKRASIPNSPQPSSSSSFQDYPNQPREPRSTSPKPPGFNMPHPVRSEISSRQTSPEPPDPPPDTGPALSSESFSEPPSFKKTSRHKQGHGVKSTNGYVQNPSGDMRWHQTTASLVEFLPGNIISIRKAKELDLEIETLTLPEDATLDFGTGAPEKISGKTTFKWKAWDYIKPPYPPLTITCDVCENSTVGLILGKPFLEERKRCWSREEARSS</sequence>
<reference evidence="2" key="2">
    <citation type="submission" date="2023-06" db="EMBL/GenBank/DDBJ databases">
        <authorList>
            <consortium name="Lawrence Berkeley National Laboratory"/>
            <person name="Haridas S."/>
            <person name="Hensen N."/>
            <person name="Bonometti L."/>
            <person name="Westerberg I."/>
            <person name="Brannstrom I.O."/>
            <person name="Guillou S."/>
            <person name="Cros-Aarteil S."/>
            <person name="Calhoun S."/>
            <person name="Kuo A."/>
            <person name="Mondo S."/>
            <person name="Pangilinan J."/>
            <person name="Riley R."/>
            <person name="Labutti K."/>
            <person name="Andreopoulos B."/>
            <person name="Lipzen A."/>
            <person name="Chen C."/>
            <person name="Yanf M."/>
            <person name="Daum C."/>
            <person name="Ng V."/>
            <person name="Clum A."/>
            <person name="Steindorff A."/>
            <person name="Ohm R."/>
            <person name="Martin F."/>
            <person name="Silar P."/>
            <person name="Natvig D."/>
            <person name="Lalanne C."/>
            <person name="Gautier V."/>
            <person name="Ament-Velasquez S.L."/>
            <person name="Kruys A."/>
            <person name="Hutchinson M.I."/>
            <person name="Powell A.J."/>
            <person name="Barry K."/>
            <person name="Miller A.N."/>
            <person name="Grigoriev I.V."/>
            <person name="Debuchy R."/>
            <person name="Gladieux P."/>
            <person name="Thoren M.H."/>
            <person name="Johannesson H."/>
        </authorList>
    </citation>
    <scope>NUCLEOTIDE SEQUENCE</scope>
    <source>
        <strain evidence="2">CBS 168.71</strain>
    </source>
</reference>
<feature type="compositionally biased region" description="Pro residues" evidence="1">
    <location>
        <begin position="95"/>
        <end position="104"/>
    </location>
</feature>
<feature type="compositionally biased region" description="Basic and acidic residues" evidence="1">
    <location>
        <begin position="1"/>
        <end position="18"/>
    </location>
</feature>
<feature type="region of interest" description="Disordered" evidence="1">
    <location>
        <begin position="45"/>
        <end position="143"/>
    </location>
</feature>
<evidence type="ECO:0000256" key="1">
    <source>
        <dbReference type="SAM" id="MobiDB-lite"/>
    </source>
</evidence>
<feature type="compositionally biased region" description="Low complexity" evidence="1">
    <location>
        <begin position="45"/>
        <end position="57"/>
    </location>
</feature>
<protein>
    <submittedName>
        <fullName evidence="2">Uncharacterized protein</fullName>
    </submittedName>
</protein>
<dbReference type="GeneID" id="87834923"/>